<reference evidence="2 3" key="1">
    <citation type="submission" date="2021-03" db="EMBL/GenBank/DDBJ databases">
        <title>novel species isolated from a fishpond in China.</title>
        <authorList>
            <person name="Lu H."/>
            <person name="Cai Z."/>
        </authorList>
    </citation>
    <scope>NUCLEOTIDE SEQUENCE [LARGE SCALE GENOMIC DNA]</scope>
    <source>
        <strain evidence="2 3">H41</strain>
    </source>
</reference>
<accession>A0ABS3C5L4</accession>
<organism evidence="2 3">
    <name type="scientific">Algoriphagus oliviformis</name>
    <dbReference type="NCBI Taxonomy" id="2811231"/>
    <lineage>
        <taxon>Bacteria</taxon>
        <taxon>Pseudomonadati</taxon>
        <taxon>Bacteroidota</taxon>
        <taxon>Cytophagia</taxon>
        <taxon>Cytophagales</taxon>
        <taxon>Cyclobacteriaceae</taxon>
        <taxon>Algoriphagus</taxon>
    </lineage>
</organism>
<dbReference type="Proteomes" id="UP000664317">
    <property type="component" value="Unassembled WGS sequence"/>
</dbReference>
<gene>
    <name evidence="2" type="ORF">J0A68_15780</name>
</gene>
<protein>
    <submittedName>
        <fullName evidence="2">DUF4062 domain-containing protein</fullName>
    </submittedName>
</protein>
<proteinExistence type="predicted"/>
<name>A0ABS3C5L4_9BACT</name>
<dbReference type="EMBL" id="JAFKCT010000007">
    <property type="protein sequence ID" value="MBN7812413.1"/>
    <property type="molecule type" value="Genomic_DNA"/>
</dbReference>
<evidence type="ECO:0000313" key="2">
    <source>
        <dbReference type="EMBL" id="MBN7812413.1"/>
    </source>
</evidence>
<feature type="domain" description="DUF4062" evidence="1">
    <location>
        <begin position="7"/>
        <end position="91"/>
    </location>
</feature>
<sequence>MNPQPTIFISSIISEFYDLRGALRYFLGKSGFRVLMSEEADFGADCGRDSLDNCKEQIEKSDYYLLLVGNKPGTIFQIDKKNTTVTFEEFRHYISLVRKGKSLNLIAFVRQQAWDNYLRNDTTQINELQIELIKELVENSLFENKKIGRWRYTFDKFSDIIAVLQTNQNGLFLESTRKSGIFRTYIKREISEIFKALLEKKEETGTISAITDIVKLPDLGHLDTLSRSKIDRQTATYIIGFCTVISSKDSLMRKINRVFNYIAQGEFSRFDVVEEKYVLPEYIKLTIQTLEILEKIFDNAKTSDLYEQLRNRASDSFFISGIEYLFVKSAYMDLRFSILRLASLTKCFHLNWYDFEKRPDNFYEYRGRAGEKISDSELLQFAENYLAK</sequence>
<evidence type="ECO:0000259" key="1">
    <source>
        <dbReference type="Pfam" id="PF13271"/>
    </source>
</evidence>
<keyword evidence="3" id="KW-1185">Reference proteome</keyword>
<dbReference type="RefSeq" id="WP_206579195.1">
    <property type="nucleotide sequence ID" value="NZ_JAFKCT010000007.1"/>
</dbReference>
<dbReference type="Pfam" id="PF13271">
    <property type="entry name" value="DUF4062"/>
    <property type="match status" value="1"/>
</dbReference>
<dbReference type="InterPro" id="IPR025139">
    <property type="entry name" value="DUF4062"/>
</dbReference>
<comment type="caution">
    <text evidence="2">The sequence shown here is derived from an EMBL/GenBank/DDBJ whole genome shotgun (WGS) entry which is preliminary data.</text>
</comment>
<evidence type="ECO:0000313" key="3">
    <source>
        <dbReference type="Proteomes" id="UP000664317"/>
    </source>
</evidence>